<evidence type="ECO:0000256" key="8">
    <source>
        <dbReference type="ARBA" id="ARBA00023268"/>
    </source>
</evidence>
<dbReference type="EC" id="2.7.7.23" evidence="4"/>
<reference evidence="14 15" key="1">
    <citation type="journal article" date="2014" name="PLoS Genet.">
        <title>Phylogenetically driven sequencing of extremely halophilic archaea reveals strategies for static and dynamic osmo-response.</title>
        <authorList>
            <person name="Becker E.A."/>
            <person name="Seitzer P.M."/>
            <person name="Tritt A."/>
            <person name="Larsen D."/>
            <person name="Krusor M."/>
            <person name="Yao A.I."/>
            <person name="Wu D."/>
            <person name="Madern D."/>
            <person name="Eisen J.A."/>
            <person name="Darling A.E."/>
            <person name="Facciotti M.T."/>
        </authorList>
    </citation>
    <scope>NUCLEOTIDE SEQUENCE [LARGE SCALE GENOMIC DNA]</scope>
    <source>
        <strain evidence="14 15">GA33</strain>
    </source>
</reference>
<dbReference type="EMBL" id="AOHW01000045">
    <property type="protein sequence ID" value="ELY37814.1"/>
    <property type="molecule type" value="Genomic_DNA"/>
</dbReference>
<dbReference type="InterPro" id="IPR018357">
    <property type="entry name" value="Hexapep_transf_CS"/>
</dbReference>
<dbReference type="PROSITE" id="PS00101">
    <property type="entry name" value="HEXAPEP_TRANSFERASES"/>
    <property type="match status" value="1"/>
</dbReference>
<evidence type="ECO:0000256" key="6">
    <source>
        <dbReference type="ARBA" id="ARBA00022679"/>
    </source>
</evidence>
<accession>L9VKY7</accession>
<evidence type="ECO:0000256" key="2">
    <source>
        <dbReference type="ARBA" id="ARBA00005208"/>
    </source>
</evidence>
<evidence type="ECO:0000256" key="4">
    <source>
        <dbReference type="ARBA" id="ARBA00012457"/>
    </source>
</evidence>
<evidence type="ECO:0000256" key="10">
    <source>
        <dbReference type="ARBA" id="ARBA00048247"/>
    </source>
</evidence>
<dbReference type="EC" id="2.3.1.157" evidence="3"/>
<proteinExistence type="predicted"/>
<comment type="catalytic activity">
    <reaction evidence="11">
        <text>N-acetyl-alpha-D-glucosamine 1-phosphate + UTP + H(+) = UDP-N-acetyl-alpha-D-glucosamine + diphosphate</text>
        <dbReference type="Rhea" id="RHEA:13509"/>
        <dbReference type="ChEBI" id="CHEBI:15378"/>
        <dbReference type="ChEBI" id="CHEBI:33019"/>
        <dbReference type="ChEBI" id="CHEBI:46398"/>
        <dbReference type="ChEBI" id="CHEBI:57705"/>
        <dbReference type="ChEBI" id="CHEBI:57776"/>
        <dbReference type="EC" id="2.7.7.23"/>
    </reaction>
</comment>
<comment type="catalytic activity">
    <reaction evidence="10">
        <text>alpha-D-glucosamine 1-phosphate + acetyl-CoA = N-acetyl-alpha-D-glucosamine 1-phosphate + CoA + H(+)</text>
        <dbReference type="Rhea" id="RHEA:13725"/>
        <dbReference type="ChEBI" id="CHEBI:15378"/>
        <dbReference type="ChEBI" id="CHEBI:57287"/>
        <dbReference type="ChEBI" id="CHEBI:57288"/>
        <dbReference type="ChEBI" id="CHEBI:57776"/>
        <dbReference type="ChEBI" id="CHEBI:58516"/>
        <dbReference type="EC" id="2.3.1.157"/>
    </reaction>
</comment>
<dbReference type="InterPro" id="IPR029044">
    <property type="entry name" value="Nucleotide-diphossugar_trans"/>
</dbReference>
<evidence type="ECO:0000259" key="13">
    <source>
        <dbReference type="Pfam" id="PF25087"/>
    </source>
</evidence>
<dbReference type="GO" id="GO:0019134">
    <property type="term" value="F:glucosamine-1-phosphate N-acetyltransferase activity"/>
    <property type="evidence" value="ECO:0007669"/>
    <property type="project" value="UniProtKB-EC"/>
</dbReference>
<dbReference type="PANTHER" id="PTHR43584">
    <property type="entry name" value="NUCLEOTIDYL TRANSFERASE"/>
    <property type="match status" value="1"/>
</dbReference>
<dbReference type="InterPro" id="IPR011004">
    <property type="entry name" value="Trimer_LpxA-like_sf"/>
</dbReference>
<dbReference type="Pfam" id="PF25087">
    <property type="entry name" value="GMPPB_C"/>
    <property type="match status" value="1"/>
</dbReference>
<comment type="pathway">
    <text evidence="2">Nucleotide-sugar biosynthesis; UDP-N-acetyl-alpha-D-glucosamine biosynthesis; UDP-N-acetyl-alpha-D-glucosamine from N-acetyl-alpha-D-glucosamine 1-phosphate: step 1/1.</text>
</comment>
<keyword evidence="9" id="KW-0012">Acyltransferase</keyword>
<evidence type="ECO:0000313" key="14">
    <source>
        <dbReference type="EMBL" id="ELY37814.1"/>
    </source>
</evidence>
<keyword evidence="6 14" id="KW-0808">Transferase</keyword>
<evidence type="ECO:0000313" key="15">
    <source>
        <dbReference type="Proteomes" id="UP000011599"/>
    </source>
</evidence>
<dbReference type="SUPFAM" id="SSF51161">
    <property type="entry name" value="Trimeric LpxA-like enzymes"/>
    <property type="match status" value="1"/>
</dbReference>
<dbReference type="GO" id="GO:0003977">
    <property type="term" value="F:UDP-N-acetylglucosamine diphosphorylase activity"/>
    <property type="evidence" value="ECO:0007669"/>
    <property type="project" value="UniProtKB-EC"/>
</dbReference>
<dbReference type="InterPro" id="IPR056729">
    <property type="entry name" value="GMPPB_C"/>
</dbReference>
<feature type="domain" description="Mannose-1-phosphate guanyltransferase C-terminal" evidence="13">
    <location>
        <begin position="178"/>
        <end position="291"/>
    </location>
</feature>
<comment type="caution">
    <text evidence="14">The sequence shown here is derived from an EMBL/GenBank/DDBJ whole genome shotgun (WGS) entry which is preliminary data.</text>
</comment>
<evidence type="ECO:0000256" key="11">
    <source>
        <dbReference type="ARBA" id="ARBA00048493"/>
    </source>
</evidence>
<dbReference type="SUPFAM" id="SSF53448">
    <property type="entry name" value="Nucleotide-diphospho-sugar transferases"/>
    <property type="match status" value="1"/>
</dbReference>
<evidence type="ECO:0000256" key="5">
    <source>
        <dbReference type="ARBA" id="ARBA00013414"/>
    </source>
</evidence>
<gene>
    <name evidence="14" type="ORF">C496_19970</name>
</gene>
<dbReference type="Gene3D" id="2.160.10.10">
    <property type="entry name" value="Hexapeptide repeat proteins"/>
    <property type="match status" value="1"/>
</dbReference>
<evidence type="ECO:0000259" key="12">
    <source>
        <dbReference type="Pfam" id="PF00483"/>
    </source>
</evidence>
<keyword evidence="15" id="KW-1185">Reference proteome</keyword>
<keyword evidence="8" id="KW-0511">Multifunctional enzyme</keyword>
<dbReference type="Pfam" id="PF00483">
    <property type="entry name" value="NTP_transferase"/>
    <property type="match status" value="1"/>
</dbReference>
<comment type="pathway">
    <text evidence="1">Nucleotide-sugar biosynthesis; UDP-N-acetyl-alpha-D-glucosamine biosynthesis; N-acetyl-alpha-D-glucosamine 1-phosphate from alpha-D-glucosamine 6-phosphate (route II): step 2/2.</text>
</comment>
<keyword evidence="7" id="KW-0548">Nucleotidyltransferase</keyword>
<name>L9VKY7_9EURY</name>
<dbReference type="Proteomes" id="UP000011599">
    <property type="component" value="Unassembled WGS sequence"/>
</dbReference>
<dbReference type="PATRIC" id="fig|1114856.3.peg.4122"/>
<evidence type="ECO:0000256" key="1">
    <source>
        <dbReference type="ARBA" id="ARBA00005166"/>
    </source>
</evidence>
<evidence type="ECO:0000256" key="7">
    <source>
        <dbReference type="ARBA" id="ARBA00022695"/>
    </source>
</evidence>
<protein>
    <recommendedName>
        <fullName evidence="5">Bifunctional protein GlmU</fullName>
        <ecNumber evidence="3">2.3.1.157</ecNumber>
        <ecNumber evidence="4">2.7.7.23</ecNumber>
    </recommendedName>
</protein>
<dbReference type="eggNOG" id="arCOG00666">
    <property type="taxonomic scope" value="Archaea"/>
</dbReference>
<sequence length="313" mass="33019">MIQDKQLGSGHALLMAESEIDEPTLVVYGDQLIDKQIIRDVATHHDSASATLGLVQQSDVTKYGGVLRTDDGYVTEIIEKPHDDRNYHLNAGVYVFEPKIVDAIRTTDSQAGEHSLVDGLATLIEEGATVQSVVSDGVWVDATYPWDLLEIADDLFESRNEVESQIAPSASVHDDATIIEPVVVEPDCVIGPGAVVGPNVCLGENVTVEANAAVRHSVIDADTRIGTNATLIDCVTGRGVHVGPASTVVGGPGDVEVGNRVHRNEQLGAVLADRVHDEGGVTYAPGTIVGADAIIHAGSTVDGTIENDIEVRA</sequence>
<evidence type="ECO:0000256" key="9">
    <source>
        <dbReference type="ARBA" id="ARBA00023315"/>
    </source>
</evidence>
<dbReference type="InterPro" id="IPR005835">
    <property type="entry name" value="NTP_transferase_dom"/>
</dbReference>
<dbReference type="AlphaFoldDB" id="L9VKY7"/>
<dbReference type="PANTHER" id="PTHR43584:SF8">
    <property type="entry name" value="N-ACETYLMURAMATE ALPHA-1-PHOSPHATE URIDYLYLTRANSFERASE"/>
    <property type="match status" value="1"/>
</dbReference>
<dbReference type="InterPro" id="IPR050065">
    <property type="entry name" value="GlmU-like"/>
</dbReference>
<evidence type="ECO:0000256" key="3">
    <source>
        <dbReference type="ARBA" id="ARBA00012225"/>
    </source>
</evidence>
<organism evidence="14 15">
    <name type="scientific">Natronorubrum tibetense GA33</name>
    <dbReference type="NCBI Taxonomy" id="1114856"/>
    <lineage>
        <taxon>Archaea</taxon>
        <taxon>Methanobacteriati</taxon>
        <taxon>Methanobacteriota</taxon>
        <taxon>Stenosarchaea group</taxon>
        <taxon>Halobacteria</taxon>
        <taxon>Halobacteriales</taxon>
        <taxon>Natrialbaceae</taxon>
        <taxon>Natronorubrum</taxon>
    </lineage>
</organism>
<feature type="domain" description="Nucleotidyl transferase" evidence="12">
    <location>
        <begin position="3"/>
        <end position="155"/>
    </location>
</feature>
<dbReference type="Gene3D" id="3.90.550.10">
    <property type="entry name" value="Spore Coat Polysaccharide Biosynthesis Protein SpsA, Chain A"/>
    <property type="match status" value="1"/>
</dbReference>
<dbReference type="STRING" id="1114856.GCA_000383975_04082"/>